<proteinExistence type="predicted"/>
<keyword evidence="1" id="KW-0812">Transmembrane</keyword>
<dbReference type="EMBL" id="JAAKYA010000082">
    <property type="protein sequence ID" value="NGO40181.1"/>
    <property type="molecule type" value="Genomic_DNA"/>
</dbReference>
<evidence type="ECO:0000313" key="2">
    <source>
        <dbReference type="EMBL" id="NGO40181.1"/>
    </source>
</evidence>
<dbReference type="AlphaFoldDB" id="A0A6M1RXH7"/>
<sequence length="93" mass="10513">MIVGSVSRGIFLSKQAWLKFVYDLAALAVYTFPFYLQGQGQAIWVLGLISWLNVVVYVLYMLVLIWTTSPKTLWGYQDLGCCPKSETPTEEVS</sequence>
<feature type="transmembrane region" description="Helical" evidence="1">
    <location>
        <begin position="20"/>
        <end position="36"/>
    </location>
</feature>
<organism evidence="2 3">
    <name type="scientific">Limisphaera ngatamarikiensis</name>
    <dbReference type="NCBI Taxonomy" id="1324935"/>
    <lineage>
        <taxon>Bacteria</taxon>
        <taxon>Pseudomonadati</taxon>
        <taxon>Verrucomicrobiota</taxon>
        <taxon>Verrucomicrobiia</taxon>
        <taxon>Limisphaerales</taxon>
        <taxon>Limisphaeraceae</taxon>
        <taxon>Limisphaera</taxon>
    </lineage>
</organism>
<dbReference type="RefSeq" id="WP_165108510.1">
    <property type="nucleotide sequence ID" value="NZ_JAAKYA010000082.1"/>
</dbReference>
<feature type="transmembrane region" description="Helical" evidence="1">
    <location>
        <begin position="42"/>
        <end position="66"/>
    </location>
</feature>
<reference evidence="2 3" key="1">
    <citation type="submission" date="2020-02" db="EMBL/GenBank/DDBJ databases">
        <title>Draft genome sequence of Limisphaera ngatamarikiensis NGM72.4T, a thermophilic Verrucomicrobia grouped in subdivision 3.</title>
        <authorList>
            <person name="Carere C.R."/>
            <person name="Steen J."/>
            <person name="Hugenholtz P."/>
            <person name="Stott M.B."/>
        </authorList>
    </citation>
    <scope>NUCLEOTIDE SEQUENCE [LARGE SCALE GENOMIC DNA]</scope>
    <source>
        <strain evidence="2 3">NGM72.4</strain>
    </source>
</reference>
<name>A0A6M1RXH7_9BACT</name>
<evidence type="ECO:0000313" key="3">
    <source>
        <dbReference type="Proteomes" id="UP000477311"/>
    </source>
</evidence>
<keyword evidence="3" id="KW-1185">Reference proteome</keyword>
<gene>
    <name evidence="2" type="ORF">G4L39_12365</name>
</gene>
<protein>
    <submittedName>
        <fullName evidence="2">Uncharacterized protein</fullName>
    </submittedName>
</protein>
<keyword evidence="1" id="KW-1133">Transmembrane helix</keyword>
<evidence type="ECO:0000256" key="1">
    <source>
        <dbReference type="SAM" id="Phobius"/>
    </source>
</evidence>
<accession>A0A6M1RXH7</accession>
<comment type="caution">
    <text evidence="2">The sequence shown here is derived from an EMBL/GenBank/DDBJ whole genome shotgun (WGS) entry which is preliminary data.</text>
</comment>
<keyword evidence="1" id="KW-0472">Membrane</keyword>
<dbReference type="Proteomes" id="UP000477311">
    <property type="component" value="Unassembled WGS sequence"/>
</dbReference>